<protein>
    <submittedName>
        <fullName evidence="1">Uncharacterized protein</fullName>
    </submittedName>
</protein>
<reference evidence="1" key="1">
    <citation type="journal article" date="2021" name="Nat. Commun.">
        <title>Genetic determinants of endophytism in the Arabidopsis root mycobiome.</title>
        <authorList>
            <person name="Mesny F."/>
            <person name="Miyauchi S."/>
            <person name="Thiergart T."/>
            <person name="Pickel B."/>
            <person name="Atanasova L."/>
            <person name="Karlsson M."/>
            <person name="Huettel B."/>
            <person name="Barry K.W."/>
            <person name="Haridas S."/>
            <person name="Chen C."/>
            <person name="Bauer D."/>
            <person name="Andreopoulos W."/>
            <person name="Pangilinan J."/>
            <person name="LaButti K."/>
            <person name="Riley R."/>
            <person name="Lipzen A."/>
            <person name="Clum A."/>
            <person name="Drula E."/>
            <person name="Henrissat B."/>
            <person name="Kohler A."/>
            <person name="Grigoriev I.V."/>
            <person name="Martin F.M."/>
            <person name="Hacquard S."/>
        </authorList>
    </citation>
    <scope>NUCLEOTIDE SEQUENCE</scope>
    <source>
        <strain evidence="1">MPI-SDFR-AT-0073</strain>
    </source>
</reference>
<comment type="caution">
    <text evidence="1">The sequence shown here is derived from an EMBL/GenBank/DDBJ whole genome shotgun (WGS) entry which is preliminary data.</text>
</comment>
<dbReference type="AlphaFoldDB" id="A0A9P8UIY6"/>
<name>A0A9P8UIY6_9PEZI</name>
<dbReference type="InterPro" id="IPR035186">
    <property type="entry name" value="DUF5308"/>
</dbReference>
<dbReference type="GeneID" id="70136364"/>
<evidence type="ECO:0000313" key="2">
    <source>
        <dbReference type="Proteomes" id="UP000758603"/>
    </source>
</evidence>
<dbReference type="OrthoDB" id="5305418at2759"/>
<dbReference type="RefSeq" id="XP_045957241.1">
    <property type="nucleotide sequence ID" value="XM_046107473.1"/>
</dbReference>
<dbReference type="Proteomes" id="UP000758603">
    <property type="component" value="Unassembled WGS sequence"/>
</dbReference>
<proteinExistence type="predicted"/>
<keyword evidence="2" id="KW-1185">Reference proteome</keyword>
<accession>A0A9P8UIY6</accession>
<organism evidence="1 2">
    <name type="scientific">Truncatella angustata</name>
    <dbReference type="NCBI Taxonomy" id="152316"/>
    <lineage>
        <taxon>Eukaryota</taxon>
        <taxon>Fungi</taxon>
        <taxon>Dikarya</taxon>
        <taxon>Ascomycota</taxon>
        <taxon>Pezizomycotina</taxon>
        <taxon>Sordariomycetes</taxon>
        <taxon>Xylariomycetidae</taxon>
        <taxon>Amphisphaeriales</taxon>
        <taxon>Sporocadaceae</taxon>
        <taxon>Truncatella</taxon>
    </lineage>
</organism>
<dbReference type="EMBL" id="JAGPXC010000005">
    <property type="protein sequence ID" value="KAH6652964.1"/>
    <property type="molecule type" value="Genomic_DNA"/>
</dbReference>
<gene>
    <name evidence="1" type="ORF">BKA67DRAFT_659615</name>
</gene>
<dbReference type="Pfam" id="PF17233">
    <property type="entry name" value="DUF5308"/>
    <property type="match status" value="1"/>
</dbReference>
<evidence type="ECO:0000313" key="1">
    <source>
        <dbReference type="EMBL" id="KAH6652964.1"/>
    </source>
</evidence>
<sequence>MANLPSKHPNLTLHLVDRSLTPLITSSRSQPQAQSLASISQNAIGVYETAQRLGLGNPQRVMVEHTSNGPVLMHSFLNPAAEHSAPGHQNSHVAQRKLAPIGNYGIRDPPYTGAGSGVQVPGEPDGMDEDAANAPPLLLSTVIAPGSESVLDARRATSRLERVGKEVQARWAELQQ</sequence>